<dbReference type="EMBL" id="KB007908">
    <property type="protein sequence ID" value="ELR20870.1"/>
    <property type="molecule type" value="Genomic_DNA"/>
</dbReference>
<dbReference type="GO" id="GO:0034069">
    <property type="term" value="F:aminoglycoside N-acetyltransferase activity"/>
    <property type="evidence" value="ECO:0007669"/>
    <property type="project" value="TreeGrafter"/>
</dbReference>
<sequence length="470" mass="51423">MKEGGGDGVGPVTKGRGWSFRPAPVVTLGEGGQEQADAAMLHQGVNDVQLFKDWMGLRAYCFAPSTGLDHPHVEAKEVPPHLAEVLVMMLKVGPQQLVAAGAGVIPMTQNVRGGLFRMAGMRGVSCYPESRRKGHVSALMKSALGLMRDHAVPFSALYPFKASFYERMGYVCVHSKRKVVFSPAIFAGLRPSPALRLERVPAAGFDKNEYVNLLARLQKKVHGFARFADETLEKHMDWSEKVIPHWAVVVRDHKGIAGVLGYTLGPFMTGTMKVDVFAYASVAARTALLSWIGSHTDQAPVIWADFGCCAKEVTLIISPDEDFENLVADAAFHITSVEILKPQMARVVSVKGLEGLPVGGDDGLQLDFTLLDPFFPANHQQRYRFTVHQGRLRVQHRDKAEASGDHHDSDDGAGAQLDVRGLTALVFGVVKEGADEIEGRGWGNSFPKATRRVIKAMFPPTTRPLLYENF</sequence>
<dbReference type="SUPFAM" id="SSF55729">
    <property type="entry name" value="Acyl-CoA N-acyltransferases (Nat)"/>
    <property type="match status" value="1"/>
</dbReference>
<dbReference type="InterPro" id="IPR016181">
    <property type="entry name" value="Acyl_CoA_acyltransferase"/>
</dbReference>
<dbReference type="KEGG" id="acan:ACA1_278010"/>
<dbReference type="Gene3D" id="3.30.1050.10">
    <property type="entry name" value="SCP2 sterol-binding domain"/>
    <property type="match status" value="1"/>
</dbReference>
<evidence type="ECO:0000313" key="1">
    <source>
        <dbReference type="EMBL" id="ELR20870.1"/>
    </source>
</evidence>
<dbReference type="InterPro" id="IPR036527">
    <property type="entry name" value="SCP2_sterol-bd_dom_sf"/>
</dbReference>
<dbReference type="PANTHER" id="PTHR37817">
    <property type="entry name" value="N-ACETYLTRANSFERASE EIS"/>
    <property type="match status" value="1"/>
</dbReference>
<dbReference type="GO" id="GO:0030649">
    <property type="term" value="P:aminoglycoside antibiotic catabolic process"/>
    <property type="evidence" value="ECO:0007669"/>
    <property type="project" value="TreeGrafter"/>
</dbReference>
<reference evidence="1 2" key="1">
    <citation type="journal article" date="2013" name="Genome Biol.">
        <title>Genome of Acanthamoeba castellanii highlights extensive lateral gene transfer and early evolution of tyrosine kinase signaling.</title>
        <authorList>
            <person name="Clarke M."/>
            <person name="Lohan A.J."/>
            <person name="Liu B."/>
            <person name="Lagkouvardos I."/>
            <person name="Roy S."/>
            <person name="Zafar N."/>
            <person name="Bertelli C."/>
            <person name="Schilde C."/>
            <person name="Kianianmomeni A."/>
            <person name="Burglin T.R."/>
            <person name="Frech C."/>
            <person name="Turcotte B."/>
            <person name="Kopec K.O."/>
            <person name="Synnott J.M."/>
            <person name="Choo C."/>
            <person name="Paponov I."/>
            <person name="Finkler A."/>
            <person name="Soon Heng Tan C."/>
            <person name="Hutchins A.P."/>
            <person name="Weinmeier T."/>
            <person name="Rattei T."/>
            <person name="Chu J.S."/>
            <person name="Gimenez G."/>
            <person name="Irimia M."/>
            <person name="Rigden D.J."/>
            <person name="Fitzpatrick D.A."/>
            <person name="Lorenzo-Morales J."/>
            <person name="Bateman A."/>
            <person name="Chiu C.H."/>
            <person name="Tang P."/>
            <person name="Hegemann P."/>
            <person name="Fromm H."/>
            <person name="Raoult D."/>
            <person name="Greub G."/>
            <person name="Miranda-Saavedra D."/>
            <person name="Chen N."/>
            <person name="Nash P."/>
            <person name="Ginger M.L."/>
            <person name="Horn M."/>
            <person name="Schaap P."/>
            <person name="Caler L."/>
            <person name="Loftus B."/>
        </authorList>
    </citation>
    <scope>NUCLEOTIDE SEQUENCE [LARGE SCALE GENOMIC DNA]</scope>
    <source>
        <strain evidence="1 2">Neff</strain>
    </source>
</reference>
<dbReference type="PANTHER" id="PTHR37817:SF1">
    <property type="entry name" value="N-ACETYLTRANSFERASE EIS"/>
    <property type="match status" value="1"/>
</dbReference>
<proteinExistence type="predicted"/>
<dbReference type="Pfam" id="PF13527">
    <property type="entry name" value="Acetyltransf_9"/>
    <property type="match status" value="1"/>
</dbReference>
<gene>
    <name evidence="1" type="ORF">ACA1_278010</name>
</gene>
<dbReference type="AlphaFoldDB" id="L8H6U5"/>
<organism evidence="1 2">
    <name type="scientific">Acanthamoeba castellanii (strain ATCC 30010 / Neff)</name>
    <dbReference type="NCBI Taxonomy" id="1257118"/>
    <lineage>
        <taxon>Eukaryota</taxon>
        <taxon>Amoebozoa</taxon>
        <taxon>Discosea</taxon>
        <taxon>Longamoebia</taxon>
        <taxon>Centramoebida</taxon>
        <taxon>Acanthamoebidae</taxon>
        <taxon>Acanthamoeba</taxon>
    </lineage>
</organism>
<dbReference type="InterPro" id="IPR051554">
    <property type="entry name" value="Acetyltransferase_Eis"/>
</dbReference>
<protein>
    <recommendedName>
        <fullName evidence="3">N-acetyltransferase domain-containing protein</fullName>
    </recommendedName>
</protein>
<dbReference type="RefSeq" id="XP_004344613.1">
    <property type="nucleotide sequence ID" value="XM_004344563.1"/>
</dbReference>
<evidence type="ECO:0008006" key="3">
    <source>
        <dbReference type="Google" id="ProtNLM"/>
    </source>
</evidence>
<dbReference type="VEuPathDB" id="AmoebaDB:ACA1_278010"/>
<dbReference type="Gene3D" id="3.40.630.30">
    <property type="match status" value="2"/>
</dbReference>
<accession>L8H6U5</accession>
<evidence type="ECO:0000313" key="2">
    <source>
        <dbReference type="Proteomes" id="UP000011083"/>
    </source>
</evidence>
<dbReference type="Proteomes" id="UP000011083">
    <property type="component" value="Unassembled WGS sequence"/>
</dbReference>
<dbReference type="GeneID" id="14921742"/>
<name>L8H6U5_ACACF</name>
<keyword evidence="2" id="KW-1185">Reference proteome</keyword>